<proteinExistence type="predicted"/>
<dbReference type="Proteomes" id="UP001059773">
    <property type="component" value="Chromosome"/>
</dbReference>
<accession>A0ABY5JXF3</accession>
<feature type="transmembrane region" description="Helical" evidence="1">
    <location>
        <begin position="77"/>
        <end position="96"/>
    </location>
</feature>
<keyword evidence="3" id="KW-1185">Reference proteome</keyword>
<keyword evidence="1" id="KW-0812">Transmembrane</keyword>
<dbReference type="EMBL" id="CP101914">
    <property type="protein sequence ID" value="UUI04920.1"/>
    <property type="molecule type" value="Genomic_DNA"/>
</dbReference>
<protein>
    <submittedName>
        <fullName evidence="2">Uncharacterized protein</fullName>
    </submittedName>
</protein>
<keyword evidence="1" id="KW-0472">Membrane</keyword>
<name>A0ABY5JXF3_9BACI</name>
<evidence type="ECO:0000313" key="3">
    <source>
        <dbReference type="Proteomes" id="UP001059773"/>
    </source>
</evidence>
<sequence length="98" mass="11466">MSYIIIFVFVTALEVVYSVFDEKVKTSWVYSIFRISSVFSLLVVSRILEGFLFFLGIIVVPIVSIIISRLFFAENKITIKDDILFFFVMVIFVLVMRY</sequence>
<reference evidence="2" key="1">
    <citation type="submission" date="2022-07" db="EMBL/GenBank/DDBJ databases">
        <title>FELIX.</title>
        <authorList>
            <person name="Wan K.H."/>
            <person name="Park S."/>
            <person name="Lawrence Q."/>
            <person name="Eichenberger J.P."/>
            <person name="Booth B.W."/>
            <person name="Piaggio A.J."/>
            <person name="Chandler J.C."/>
            <person name="Franklin A.B."/>
            <person name="Celniker S.E."/>
        </authorList>
    </citation>
    <scope>NUCLEOTIDE SEQUENCE</scope>
    <source>
        <strain evidence="2">QA-1986 374</strain>
    </source>
</reference>
<feature type="transmembrane region" description="Helical" evidence="1">
    <location>
        <begin position="28"/>
        <end position="44"/>
    </location>
</feature>
<dbReference type="RefSeq" id="WP_040982572.1">
    <property type="nucleotide sequence ID" value="NZ_CABKTI010000004.1"/>
</dbReference>
<organism evidence="2 3">
    <name type="scientific">Oceanobacillus jeddahense</name>
    <dbReference type="NCBI Taxonomy" id="1462527"/>
    <lineage>
        <taxon>Bacteria</taxon>
        <taxon>Bacillati</taxon>
        <taxon>Bacillota</taxon>
        <taxon>Bacilli</taxon>
        <taxon>Bacillales</taxon>
        <taxon>Bacillaceae</taxon>
        <taxon>Oceanobacillus</taxon>
    </lineage>
</organism>
<evidence type="ECO:0000313" key="2">
    <source>
        <dbReference type="EMBL" id="UUI04920.1"/>
    </source>
</evidence>
<gene>
    <name evidence="2" type="ORF">NP439_09905</name>
</gene>
<feature type="transmembrane region" description="Helical" evidence="1">
    <location>
        <begin position="51"/>
        <end position="71"/>
    </location>
</feature>
<evidence type="ECO:0000256" key="1">
    <source>
        <dbReference type="SAM" id="Phobius"/>
    </source>
</evidence>
<keyword evidence="1" id="KW-1133">Transmembrane helix</keyword>